<evidence type="ECO:0000256" key="4">
    <source>
        <dbReference type="ARBA" id="ARBA00022679"/>
    </source>
</evidence>
<dbReference type="CDD" id="cd14014">
    <property type="entry name" value="STKc_PknB_like"/>
    <property type="match status" value="1"/>
</dbReference>
<comment type="similarity">
    <text evidence="2 12">Belongs to the ExbD/TolR family.</text>
</comment>
<dbReference type="EC" id="2.7.11.1" evidence="16"/>
<dbReference type="InterPro" id="IPR017441">
    <property type="entry name" value="Protein_kinase_ATP_BS"/>
</dbReference>
<organism evidence="16 17">
    <name type="scientific">Symmachiella dynata</name>
    <dbReference type="NCBI Taxonomy" id="2527995"/>
    <lineage>
        <taxon>Bacteria</taxon>
        <taxon>Pseudomonadati</taxon>
        <taxon>Planctomycetota</taxon>
        <taxon>Planctomycetia</taxon>
        <taxon>Planctomycetales</taxon>
        <taxon>Planctomycetaceae</taxon>
        <taxon>Symmachiella</taxon>
    </lineage>
</organism>
<gene>
    <name evidence="16" type="primary">pknH</name>
    <name evidence="16" type="ORF">Mal52_13130</name>
</gene>
<protein>
    <submittedName>
        <fullName evidence="16">Serine/threonine-protein kinase PknH</fullName>
        <ecNumber evidence="16">2.7.11.1</ecNumber>
    </submittedName>
</protein>
<evidence type="ECO:0000256" key="2">
    <source>
        <dbReference type="ARBA" id="ARBA00005811"/>
    </source>
</evidence>
<evidence type="ECO:0000256" key="3">
    <source>
        <dbReference type="ARBA" id="ARBA00022475"/>
    </source>
</evidence>
<dbReference type="GO" id="GO:0005524">
    <property type="term" value="F:ATP binding"/>
    <property type="evidence" value="ECO:0007669"/>
    <property type="project" value="UniProtKB-UniRule"/>
</dbReference>
<keyword evidence="6 11" id="KW-0547">Nucleotide-binding</keyword>
<dbReference type="RefSeq" id="WP_197534698.1">
    <property type="nucleotide sequence ID" value="NZ_CP036276.1"/>
</dbReference>
<feature type="domain" description="Protein kinase" evidence="15">
    <location>
        <begin position="100"/>
        <end position="365"/>
    </location>
</feature>
<evidence type="ECO:0000256" key="10">
    <source>
        <dbReference type="ARBA" id="ARBA00023136"/>
    </source>
</evidence>
<keyword evidence="12" id="KW-0653">Protein transport</keyword>
<dbReference type="PANTHER" id="PTHR43289:SF34">
    <property type="entry name" value="SERINE_THREONINE-PROTEIN KINASE YBDM-RELATED"/>
    <property type="match status" value="1"/>
</dbReference>
<dbReference type="Proteomes" id="UP000319383">
    <property type="component" value="Chromosome"/>
</dbReference>
<keyword evidence="7 16" id="KW-0418">Kinase</keyword>
<dbReference type="KEGG" id="sdyn:Mal52_13130"/>
<dbReference type="PROSITE" id="PS50011">
    <property type="entry name" value="PROTEIN_KINASE_DOM"/>
    <property type="match status" value="1"/>
</dbReference>
<dbReference type="GO" id="GO:0015031">
    <property type="term" value="P:protein transport"/>
    <property type="evidence" value="ECO:0007669"/>
    <property type="project" value="UniProtKB-KW"/>
</dbReference>
<evidence type="ECO:0000256" key="12">
    <source>
        <dbReference type="RuleBase" id="RU003879"/>
    </source>
</evidence>
<reference evidence="16 17" key="1">
    <citation type="submission" date="2019-02" db="EMBL/GenBank/DDBJ databases">
        <title>Deep-cultivation of Planctomycetes and their phenomic and genomic characterization uncovers novel biology.</title>
        <authorList>
            <person name="Wiegand S."/>
            <person name="Jogler M."/>
            <person name="Boedeker C."/>
            <person name="Pinto D."/>
            <person name="Vollmers J."/>
            <person name="Rivas-Marin E."/>
            <person name="Kohn T."/>
            <person name="Peeters S.H."/>
            <person name="Heuer A."/>
            <person name="Rast P."/>
            <person name="Oberbeckmann S."/>
            <person name="Bunk B."/>
            <person name="Jeske O."/>
            <person name="Meyerdierks A."/>
            <person name="Storesund J.E."/>
            <person name="Kallscheuer N."/>
            <person name="Luecker S."/>
            <person name="Lage O.M."/>
            <person name="Pohl T."/>
            <person name="Merkel B.J."/>
            <person name="Hornburger P."/>
            <person name="Mueller R.-W."/>
            <person name="Bruemmer F."/>
            <person name="Labrenz M."/>
            <person name="Spormann A.M."/>
            <person name="Op den Camp H."/>
            <person name="Overmann J."/>
            <person name="Amann R."/>
            <person name="Jetten M.S.M."/>
            <person name="Mascher T."/>
            <person name="Medema M.H."/>
            <person name="Devos D.P."/>
            <person name="Kaster A.-K."/>
            <person name="Ovreas L."/>
            <person name="Rohde M."/>
            <person name="Galperin M.Y."/>
            <person name="Jogler C."/>
        </authorList>
    </citation>
    <scope>NUCLEOTIDE SEQUENCE [LARGE SCALE GENOMIC DNA]</scope>
    <source>
        <strain evidence="16 17">Mal52</strain>
    </source>
</reference>
<feature type="binding site" evidence="11">
    <location>
        <position position="129"/>
    </location>
    <ligand>
        <name>ATP</name>
        <dbReference type="ChEBI" id="CHEBI:30616"/>
    </ligand>
</feature>
<keyword evidence="4 16" id="KW-0808">Transferase</keyword>
<dbReference type="InterPro" id="IPR004155">
    <property type="entry name" value="PBS_lyase_HEAT"/>
</dbReference>
<dbReference type="GO" id="GO:0005886">
    <property type="term" value="C:plasma membrane"/>
    <property type="evidence" value="ECO:0007669"/>
    <property type="project" value="UniProtKB-SubCell"/>
</dbReference>
<dbReference type="Pfam" id="PF13646">
    <property type="entry name" value="HEAT_2"/>
    <property type="match status" value="2"/>
</dbReference>
<keyword evidence="9 14" id="KW-1133">Transmembrane helix</keyword>
<dbReference type="Gene3D" id="1.25.10.10">
    <property type="entry name" value="Leucine-rich Repeat Variant"/>
    <property type="match status" value="8"/>
</dbReference>
<dbReference type="SMART" id="SM00220">
    <property type="entry name" value="S_TKc"/>
    <property type="match status" value="1"/>
</dbReference>
<keyword evidence="3" id="KW-1003">Cell membrane</keyword>
<keyword evidence="5 12" id="KW-0812">Transmembrane</keyword>
<dbReference type="GO" id="GO:0004674">
    <property type="term" value="F:protein serine/threonine kinase activity"/>
    <property type="evidence" value="ECO:0007669"/>
    <property type="project" value="UniProtKB-EC"/>
</dbReference>
<dbReference type="InterPro" id="IPR000719">
    <property type="entry name" value="Prot_kinase_dom"/>
</dbReference>
<accession>A0A517ZK18</accession>
<sequence length="2152" mass="236380">MQLTTCPSSEQLSDYLSGKLSAQEIEEISLHIETCVDCDTAVNKLDDDSDSLMFALRQPLGEELFEQEPELQRAVAAMRLSLPESESQNSCTVLGTVREYDLLEKIGQGGMGTVYKALHSRLKRIVALKVLADHRLGDPAAVDRFSREMQAVGKLAHPNIVRALDAGEAEGRHYLVMEYIDGIDLSRLSRRCGPLPVAEASELVLQVSLALQHAHEHGLVHRDIKPSNVMLTRDGNVKLLDLGIALLQPEEPATSDLTGTGQVMGTLDYMAPEQLDNTHAVDIRADIYGLGATLYKLLCGSAPATDSQSRFRLPGESIPPVPNIRTIRGDIPKPVAAVIERMLAPNPDQRYATPADVAEALKPFAAKSNLKQLALAAAADAPSRTMTPPKRFGGRLGRFVIAAAALLGMALAGFAIYVETDKGQIVIHSNVDDVQVLVKRTGKLYDALDELEIDKGDNQWKFRSGSYEVQLLGKTDGLRVKDGVFTLTRDGKAVVTIERDPARAKAVVASGPVYEGKTLEEWLELLLMEKSVPQRSKAIPGITVLGIDAPDKAIAALFKVGVENDSSTSHYNNKSYLQKEIIQAIQKLSPDQIPSTLLDALQDSDVKKRRYAAQFIRHHWDNDPPITLVRTAAKDPDENVRRDAVGWLAQYGSVAIPDLIVALDDESDKVRRAAVSAVSLMASYYKTLTPEDARILEPKIYDMVDDKSAKVRESRLWVLPSVASDDQKLLAVLEAALHDPVPQVQVASIDVLRTLGPKAAAAVPALTDALKSRNRKKVAPIITSGGSELSFTEPIPAGLIRALGSIGPDAKSGVPVIKEFIQHEHKDVRKAVVEAIQQITGEIIELPQDNKTPSNKTAKGPVYGDKTLDEWIALLKTQRSAAMRRTAIMPIETLGVDEPEKAIAALIDAGSDYDPRNMEEFENRDEPRATWIAIIKAIERLSPSQIPTAVLQALGDKDVKKRRFATGLMDLYQDDVPPIEAAKKAAEDSDEFVRFQTMAWVGRYGHDSVPILIAAFGDQSETVRRRAVEAVSRMGINGDISPDDAKLLVPRLNEMLQDKDSWVKAAALAALLRVAIDQDKLLTVLAEAVGDKDPQVMSAAIECLEVLGPKAAQAVPVLVESLKRCDRTTLKPDDILTSLPESGGVLDNAPLRLIVALGAIGPSAKTAVPTIKEFLKHDNAHIRNAAVRAIKQITGEVIELPKDKKTVAAGPVYDGKTFDEWVTLLKTDKSPQRQIEGIKALVALGTAENASRALEIVFEMGASHSIERQNDDDRHVVSAALQAIERMENVEIVRKTTLGKLDSDDTGTRLFAIFVLNNPLVARHDPHYRDKTLTRIFKLADDPAVRVRMKLIELLARLAKVQTNGPSPVPILMRMYETDKDQNVRYDAFQNLAALGDNRAHAALPLFLAGIASPDSEICRSAWRGIQSTQSDPKQLNEALLKALGSDDENVSRDVMKFLDNRLRFSQESPELLPVVIAAIETRPLENKGRNRSRTRLNHIRLEEFDKFPKEVTIAIVRKLESAEEPDRERWHSAMVSFSNGLGGFPASALIVDELVHLYQDADVSRRVAILQLLGALRANVKPATALYETALKDKDPQVRAAAEAALKGLKSQWDVLTASQNRSSFENQSAVSLTIKVSADGKLSIGDKPYDRQALKTLLAEQVKQAGERGVAVRIDAAAEVRFEAVNTLIEMCKKAGVRNVSLGTTKVAPAAKNDGAAVYDGKTLDEWIVLLRTEKNPEKRAKGLTPIMTLGKDDPQRAFLVLIDMASEYDNSQFEYLDLAHSADSPLWLGQEQEELEASFSSLVRSTGTKVPSVVMENLSDGNDIRRRCAFNLLRSYLHLAGYSPLEKQAHPSLEKQAKLFDILRPHLEKGIRDEDAIVRREAIAAISQYSQEPPFAILVAAIGDENATVRTLSINEIHRLLEIQFPLSGYNPFIGATDLETDKNAFRTRLKKLPKQELFERFRTLPNLEANLFGAFKDDDLSTRCSAMNLLIKIEADPKKMFQIYEEELTRELKRDELDTDETVRVALYGLGKLGADAAPAVPKLIKLLKKYQTHFQMKNGSHTSVSGDQDEIEVEIVETLGQIGPAAKAALPEIQKRVETYDGAMKPVAESAIERISGESKTDSRATNPRPTDPHKAAVESPVEPANK</sequence>
<dbReference type="InterPro" id="IPR011989">
    <property type="entry name" value="ARM-like"/>
</dbReference>
<comment type="subcellular location">
    <subcellularLocation>
        <location evidence="1">Cell membrane</location>
        <topology evidence="1">Single-pass membrane protein</topology>
    </subcellularLocation>
    <subcellularLocation>
        <location evidence="12">Cell membrane</location>
        <topology evidence="12">Single-pass type II membrane protein</topology>
    </subcellularLocation>
</comment>
<proteinExistence type="inferred from homology"/>
<dbReference type="PROSITE" id="PS00107">
    <property type="entry name" value="PROTEIN_KINASE_ATP"/>
    <property type="match status" value="1"/>
</dbReference>
<dbReference type="SUPFAM" id="SSF56112">
    <property type="entry name" value="Protein kinase-like (PK-like)"/>
    <property type="match status" value="1"/>
</dbReference>
<name>A0A517ZK18_9PLAN</name>
<dbReference type="InterPro" id="IPR008271">
    <property type="entry name" value="Ser/Thr_kinase_AS"/>
</dbReference>
<keyword evidence="17" id="KW-1185">Reference proteome</keyword>
<feature type="transmembrane region" description="Helical" evidence="14">
    <location>
        <begin position="396"/>
        <end position="418"/>
    </location>
</feature>
<evidence type="ECO:0000313" key="17">
    <source>
        <dbReference type="Proteomes" id="UP000319383"/>
    </source>
</evidence>
<dbReference type="Gene3D" id="3.30.200.20">
    <property type="entry name" value="Phosphorylase Kinase, domain 1"/>
    <property type="match status" value="1"/>
</dbReference>
<evidence type="ECO:0000256" key="6">
    <source>
        <dbReference type="ARBA" id="ARBA00022741"/>
    </source>
</evidence>
<dbReference type="Gene3D" id="3.30.420.270">
    <property type="match status" value="1"/>
</dbReference>
<evidence type="ECO:0000256" key="9">
    <source>
        <dbReference type="ARBA" id="ARBA00022989"/>
    </source>
</evidence>
<dbReference type="InterPro" id="IPR011009">
    <property type="entry name" value="Kinase-like_dom_sf"/>
</dbReference>
<keyword evidence="10 14" id="KW-0472">Membrane</keyword>
<dbReference type="Pfam" id="PF00069">
    <property type="entry name" value="Pkinase"/>
    <property type="match status" value="1"/>
</dbReference>
<evidence type="ECO:0000313" key="16">
    <source>
        <dbReference type="EMBL" id="QDU42844.1"/>
    </source>
</evidence>
<keyword evidence="8 11" id="KW-0067">ATP-binding</keyword>
<keyword evidence="12" id="KW-0813">Transport</keyword>
<feature type="region of interest" description="Disordered" evidence="13">
    <location>
        <begin position="2110"/>
        <end position="2152"/>
    </location>
</feature>
<evidence type="ECO:0000256" key="8">
    <source>
        <dbReference type="ARBA" id="ARBA00022840"/>
    </source>
</evidence>
<dbReference type="EMBL" id="CP036276">
    <property type="protein sequence ID" value="QDU42844.1"/>
    <property type="molecule type" value="Genomic_DNA"/>
</dbReference>
<dbReference type="InterPro" id="IPR003400">
    <property type="entry name" value="ExbD"/>
</dbReference>
<dbReference type="PANTHER" id="PTHR43289">
    <property type="entry name" value="MITOGEN-ACTIVATED PROTEIN KINASE KINASE KINASE 20-RELATED"/>
    <property type="match status" value="1"/>
</dbReference>
<feature type="compositionally biased region" description="Basic and acidic residues" evidence="13">
    <location>
        <begin position="2116"/>
        <end position="2128"/>
    </location>
</feature>
<evidence type="ECO:0000256" key="5">
    <source>
        <dbReference type="ARBA" id="ARBA00022692"/>
    </source>
</evidence>
<dbReference type="GO" id="GO:0022857">
    <property type="term" value="F:transmembrane transporter activity"/>
    <property type="evidence" value="ECO:0007669"/>
    <property type="project" value="InterPro"/>
</dbReference>
<dbReference type="Gene3D" id="1.10.510.10">
    <property type="entry name" value="Transferase(Phosphotransferase) domain 1"/>
    <property type="match status" value="1"/>
</dbReference>
<evidence type="ECO:0000256" key="11">
    <source>
        <dbReference type="PROSITE-ProRule" id="PRU10141"/>
    </source>
</evidence>
<evidence type="ECO:0000256" key="7">
    <source>
        <dbReference type="ARBA" id="ARBA00022777"/>
    </source>
</evidence>
<dbReference type="Pfam" id="PF02472">
    <property type="entry name" value="ExbD"/>
    <property type="match status" value="1"/>
</dbReference>
<evidence type="ECO:0000259" key="15">
    <source>
        <dbReference type="PROSITE" id="PS50011"/>
    </source>
</evidence>
<evidence type="ECO:0000256" key="14">
    <source>
        <dbReference type="SAM" id="Phobius"/>
    </source>
</evidence>
<evidence type="ECO:0000256" key="1">
    <source>
        <dbReference type="ARBA" id="ARBA00004162"/>
    </source>
</evidence>
<dbReference type="PROSITE" id="PS00108">
    <property type="entry name" value="PROTEIN_KINASE_ST"/>
    <property type="match status" value="1"/>
</dbReference>
<dbReference type="SUPFAM" id="SSF48371">
    <property type="entry name" value="ARM repeat"/>
    <property type="match status" value="3"/>
</dbReference>
<dbReference type="InterPro" id="IPR016024">
    <property type="entry name" value="ARM-type_fold"/>
</dbReference>
<evidence type="ECO:0000256" key="13">
    <source>
        <dbReference type="SAM" id="MobiDB-lite"/>
    </source>
</evidence>
<dbReference type="SMART" id="SM00567">
    <property type="entry name" value="EZ_HEAT"/>
    <property type="match status" value="10"/>
</dbReference>